<dbReference type="GO" id="GO:0003727">
    <property type="term" value="F:single-stranded RNA binding"/>
    <property type="evidence" value="ECO:0007669"/>
    <property type="project" value="TreeGrafter"/>
</dbReference>
<dbReference type="RefSeq" id="WP_094061353.1">
    <property type="nucleotide sequence ID" value="NZ_CP022530.1"/>
</dbReference>
<comment type="subcellular location">
    <subcellularLocation>
        <location evidence="1">Cytoplasm</location>
        <location evidence="1">Nucleoid</location>
    </subcellularLocation>
</comment>
<evidence type="ECO:0000256" key="2">
    <source>
        <dbReference type="ARBA" id="ARBA00009035"/>
    </source>
</evidence>
<evidence type="ECO:0000313" key="4">
    <source>
        <dbReference type="EMBL" id="ASP40184.1"/>
    </source>
</evidence>
<dbReference type="GO" id="GO:0003690">
    <property type="term" value="F:double-stranded DNA binding"/>
    <property type="evidence" value="ECO:0007669"/>
    <property type="project" value="TreeGrafter"/>
</dbReference>
<dbReference type="EMBL" id="CP022530">
    <property type="protein sequence ID" value="ASP40184.1"/>
    <property type="molecule type" value="Genomic_DNA"/>
</dbReference>
<sequence length="345" mass="39273">MPLQHFITHRIEKSEKDPGASFTHSEDEANLEQELLAGFCQHTAQQLKGILAKRGGRRYGAFHPEITQVAALLKDWQAQRQSFAAVTRRIGLLLSGSLDNSEYAIDGFFAFFVEQLADSDRLYVFHLQHRTSVSVAADMSLSETHYLDFASTGFGIMLNLTDWQQQQDNYLTWTYGRADRALQNHFADVLGFCDTLDSAEETREFLQAVEDYSQQLPAEKSHEYKSKVVEYCVEQDMRGEQVDVKELSEFISATVETEQTAGQDFAHYVVARQQQDEDKAALPSTLTPDRKTLKQYLRYNGKNRDLSISFSAHLLDETIHYHAASDTLTIKTLPDSLRKQLRGDD</sequence>
<accession>A0A222FNU8</accession>
<dbReference type="Proteomes" id="UP000202440">
    <property type="component" value="Chromosome"/>
</dbReference>
<dbReference type="AlphaFoldDB" id="A0A222FNU8"/>
<evidence type="ECO:0000313" key="5">
    <source>
        <dbReference type="Proteomes" id="UP000202440"/>
    </source>
</evidence>
<keyword evidence="5" id="KW-1185">Reference proteome</keyword>
<dbReference type="PANTHER" id="PTHR38772">
    <property type="match status" value="1"/>
</dbReference>
<reference evidence="4 5" key="1">
    <citation type="submission" date="2017-07" db="EMBL/GenBank/DDBJ databases">
        <title>Annotated genome sequence of Bacterioplanes sanyensis isolated from Red Sea.</title>
        <authorList>
            <person name="Rehman Z.U."/>
        </authorList>
    </citation>
    <scope>NUCLEOTIDE SEQUENCE [LARGE SCALE GENOMIC DNA]</scope>
    <source>
        <strain evidence="4 5">NV9</strain>
    </source>
</reference>
<gene>
    <name evidence="4" type="ORF">CHH28_16540</name>
</gene>
<proteinExistence type="inferred from homology"/>
<dbReference type="InterPro" id="IPR007358">
    <property type="entry name" value="Nucleoid_associated_NdpA"/>
</dbReference>
<dbReference type="Pfam" id="PF04245">
    <property type="entry name" value="NA37"/>
    <property type="match status" value="1"/>
</dbReference>
<evidence type="ECO:0008006" key="6">
    <source>
        <dbReference type="Google" id="ProtNLM"/>
    </source>
</evidence>
<dbReference type="KEGG" id="bsan:CHH28_16540"/>
<evidence type="ECO:0000256" key="1">
    <source>
        <dbReference type="ARBA" id="ARBA00004453"/>
    </source>
</evidence>
<dbReference type="GO" id="GO:0043590">
    <property type="term" value="C:bacterial nucleoid"/>
    <property type="evidence" value="ECO:0007669"/>
    <property type="project" value="TreeGrafter"/>
</dbReference>
<comment type="similarity">
    <text evidence="2">Belongs to the YejK family.</text>
</comment>
<keyword evidence="3" id="KW-0963">Cytoplasm</keyword>
<dbReference type="PANTHER" id="PTHR38772:SF1">
    <property type="entry name" value="NUCLEOID-ASSOCIATED PROTEIN YEJK"/>
    <property type="match status" value="1"/>
</dbReference>
<protein>
    <recommendedName>
        <fullName evidence="6">Nucleoid-associated protein YejK</fullName>
    </recommendedName>
</protein>
<dbReference type="OrthoDB" id="9131762at2"/>
<name>A0A222FNU8_9GAMM</name>
<evidence type="ECO:0000256" key="3">
    <source>
        <dbReference type="ARBA" id="ARBA00022490"/>
    </source>
</evidence>
<organism evidence="4 5">
    <name type="scientific">Bacterioplanes sanyensis</name>
    <dbReference type="NCBI Taxonomy" id="1249553"/>
    <lineage>
        <taxon>Bacteria</taxon>
        <taxon>Pseudomonadati</taxon>
        <taxon>Pseudomonadota</taxon>
        <taxon>Gammaproteobacteria</taxon>
        <taxon>Oceanospirillales</taxon>
        <taxon>Oceanospirillaceae</taxon>
        <taxon>Bacterioplanes</taxon>
    </lineage>
</organism>